<feature type="domain" description="Fe/B12 periplasmic-binding" evidence="1">
    <location>
        <begin position="2"/>
        <end position="290"/>
    </location>
</feature>
<dbReference type="PANTHER" id="PTHR42860">
    <property type="entry name" value="VITAMIN B12-BINDING PROTEIN"/>
    <property type="match status" value="1"/>
</dbReference>
<dbReference type="Gene3D" id="3.40.50.1980">
    <property type="entry name" value="Nitrogenase molybdenum iron protein domain"/>
    <property type="match status" value="2"/>
</dbReference>
<accession>A0A6M0IEK9</accession>
<sequence>MKACSFLPAATQMVYDMGLQDLLHGVTFECPELSRAEKTILVRCVLEGHDYSSEEIDRIFSASKAEGRSLYYVEEEKLHQIAPDVIFTQDVCEVCQIDTKCTQAVLDRLPDMPTVVALTPQSLTDVFDTAITIATALGHEEAAYTYLHGLRTRIDAVIDRLRAGRVLPKRVMIMEWMAPIYNCGHWIPHQIAYAGGIDMLGNPSGDSIVTPWEKVRRYDPEVLIIAPCGFTTERTLQELPLLEQQPGWHELRAVKDGAVFVADYDLFTQPSAATLVDGIELLAACFHPTLFTVPSALQSKVHDVYPAPATTLSSSGHGWRAER</sequence>
<dbReference type="EMBL" id="JAAGNZ010000001">
    <property type="protein sequence ID" value="NEU66634.1"/>
    <property type="molecule type" value="Genomic_DNA"/>
</dbReference>
<name>A0A6M0IEK9_9BACT</name>
<dbReference type="SUPFAM" id="SSF53807">
    <property type="entry name" value="Helical backbone' metal receptor"/>
    <property type="match status" value="1"/>
</dbReference>
<protein>
    <submittedName>
        <fullName evidence="2">ABC transporter substrate-binding protein</fullName>
    </submittedName>
</protein>
<evidence type="ECO:0000313" key="3">
    <source>
        <dbReference type="Proteomes" id="UP000477386"/>
    </source>
</evidence>
<dbReference type="PANTHER" id="PTHR42860:SF1">
    <property type="entry name" value="VITAMIN B12-BINDING PROTEIN"/>
    <property type="match status" value="1"/>
</dbReference>
<proteinExistence type="predicted"/>
<dbReference type="RefSeq" id="WP_164035882.1">
    <property type="nucleotide sequence ID" value="NZ_JAAGNZ010000001.1"/>
</dbReference>
<keyword evidence="3" id="KW-1185">Reference proteome</keyword>
<dbReference type="PROSITE" id="PS50983">
    <property type="entry name" value="FE_B12_PBP"/>
    <property type="match status" value="1"/>
</dbReference>
<evidence type="ECO:0000259" key="1">
    <source>
        <dbReference type="PROSITE" id="PS50983"/>
    </source>
</evidence>
<dbReference type="Proteomes" id="UP000477386">
    <property type="component" value="Unassembled WGS sequence"/>
</dbReference>
<evidence type="ECO:0000313" key="2">
    <source>
        <dbReference type="EMBL" id="NEU66634.1"/>
    </source>
</evidence>
<dbReference type="Pfam" id="PF01497">
    <property type="entry name" value="Peripla_BP_2"/>
    <property type="match status" value="1"/>
</dbReference>
<dbReference type="InterPro" id="IPR051030">
    <property type="entry name" value="Vitamin_B12-ABC_binding"/>
</dbReference>
<dbReference type="AlphaFoldDB" id="A0A6M0IEK9"/>
<reference evidence="2 3" key="1">
    <citation type="submission" date="2020-02" db="EMBL/GenBank/DDBJ databases">
        <title>Draft genome sequence of two Spirosoma agri KCTC 52727 and Spirosoma terrae KCTC 52035.</title>
        <authorList>
            <person name="Rojas J."/>
            <person name="Ambika Manirajan B."/>
            <person name="Ratering S."/>
            <person name="Suarez C."/>
            <person name="Schnell S."/>
        </authorList>
    </citation>
    <scope>NUCLEOTIDE SEQUENCE [LARGE SCALE GENOMIC DNA]</scope>
    <source>
        <strain evidence="2 3">KCTC 52727</strain>
    </source>
</reference>
<comment type="caution">
    <text evidence="2">The sequence shown here is derived from an EMBL/GenBank/DDBJ whole genome shotgun (WGS) entry which is preliminary data.</text>
</comment>
<gene>
    <name evidence="2" type="ORF">GK091_07060</name>
</gene>
<dbReference type="InterPro" id="IPR002491">
    <property type="entry name" value="ABC_transptr_periplasmic_BD"/>
</dbReference>
<organism evidence="2 3">
    <name type="scientific">Spirosoma agri</name>
    <dbReference type="NCBI Taxonomy" id="1987381"/>
    <lineage>
        <taxon>Bacteria</taxon>
        <taxon>Pseudomonadati</taxon>
        <taxon>Bacteroidota</taxon>
        <taxon>Cytophagia</taxon>
        <taxon>Cytophagales</taxon>
        <taxon>Cytophagaceae</taxon>
        <taxon>Spirosoma</taxon>
    </lineage>
</organism>